<dbReference type="GO" id="GO:0007155">
    <property type="term" value="P:cell adhesion"/>
    <property type="evidence" value="ECO:0007669"/>
    <property type="project" value="InterPro"/>
</dbReference>
<evidence type="ECO:0000256" key="4">
    <source>
        <dbReference type="ARBA" id="ARBA00022692"/>
    </source>
</evidence>
<organism evidence="10 11">
    <name type="scientific">Chryseobacterium indologenes</name>
    <name type="common">Flavobacterium indologenes</name>
    <dbReference type="NCBI Taxonomy" id="253"/>
    <lineage>
        <taxon>Bacteria</taxon>
        <taxon>Pseudomonadati</taxon>
        <taxon>Bacteroidota</taxon>
        <taxon>Flavobacteriia</taxon>
        <taxon>Flavobacteriales</taxon>
        <taxon>Weeksellaceae</taxon>
        <taxon>Chryseobacterium group</taxon>
        <taxon>Chryseobacterium</taxon>
    </lineage>
</organism>
<keyword evidence="8" id="KW-0472">Membrane</keyword>
<dbReference type="PANTHER" id="PTHR30329">
    <property type="entry name" value="STATOR ELEMENT OF FLAGELLAR MOTOR COMPLEX"/>
    <property type="match status" value="1"/>
</dbReference>
<evidence type="ECO:0000256" key="2">
    <source>
        <dbReference type="ARBA" id="ARBA00022448"/>
    </source>
</evidence>
<keyword evidence="5" id="KW-0732">Signal</keyword>
<dbReference type="GeneID" id="56900416"/>
<dbReference type="InterPro" id="IPR028974">
    <property type="entry name" value="TSP_type-3_rpt"/>
</dbReference>
<keyword evidence="4" id="KW-0812">Transmembrane</keyword>
<dbReference type="Pfam" id="PF00691">
    <property type="entry name" value="OmpA"/>
    <property type="match status" value="1"/>
</dbReference>
<reference evidence="10 11" key="1">
    <citation type="submission" date="2018-11" db="EMBL/GenBank/DDBJ databases">
        <title>Proposal to divide the Flavobacteriaceae and reorganize its genera based on Amino Acid Identity values calculated from whole genome sequences.</title>
        <authorList>
            <person name="Nicholson A.C."/>
            <person name="Gulvik C.A."/>
            <person name="Whitney A.M."/>
            <person name="Humrighouse B.W."/>
            <person name="Bell M."/>
            <person name="Holmes B."/>
            <person name="Steigerwalt A.G."/>
            <person name="Villarma A."/>
            <person name="Sheth M."/>
            <person name="Batra D."/>
            <person name="Pryor J."/>
            <person name="Bernardet J.-F."/>
            <person name="Hugo C."/>
            <person name="Kampfer P."/>
            <person name="Newman J."/>
            <person name="McQuiston J.R."/>
        </authorList>
    </citation>
    <scope>NUCLEOTIDE SEQUENCE [LARGE SCALE GENOMIC DNA]</scope>
    <source>
        <strain evidence="10 11">H5559</strain>
    </source>
</reference>
<proteinExistence type="predicted"/>
<gene>
    <name evidence="10" type="ORF">EG352_17475</name>
</gene>
<keyword evidence="6" id="KW-0406">Ion transport</keyword>
<comment type="subcellular location">
    <subcellularLocation>
        <location evidence="1">Cell outer membrane</location>
        <topology evidence="1">Multi-pass membrane protein</topology>
    </subcellularLocation>
</comment>
<dbReference type="InterPro" id="IPR003367">
    <property type="entry name" value="Thrombospondin_3-like_rpt"/>
</dbReference>
<dbReference type="Pfam" id="PF02412">
    <property type="entry name" value="TSP_3"/>
    <property type="match status" value="3"/>
</dbReference>
<dbReference type="Gene3D" id="3.30.1330.60">
    <property type="entry name" value="OmpA-like domain"/>
    <property type="match status" value="1"/>
</dbReference>
<dbReference type="SUPFAM" id="SSF103088">
    <property type="entry name" value="OmpA-like"/>
    <property type="match status" value="1"/>
</dbReference>
<evidence type="ECO:0000256" key="7">
    <source>
        <dbReference type="ARBA" id="ARBA00023114"/>
    </source>
</evidence>
<dbReference type="InterPro" id="IPR018247">
    <property type="entry name" value="EF_Hand_1_Ca_BS"/>
</dbReference>
<evidence type="ECO:0000256" key="8">
    <source>
        <dbReference type="ARBA" id="ARBA00023136"/>
    </source>
</evidence>
<dbReference type="Proteomes" id="UP000269015">
    <property type="component" value="Chromosome"/>
</dbReference>
<dbReference type="RefSeq" id="WP_034734845.1">
    <property type="nucleotide sequence ID" value="NZ_CP022058.2"/>
</dbReference>
<dbReference type="AlphaFoldDB" id="A0A5R9PUZ0"/>
<dbReference type="Gene3D" id="4.10.1080.10">
    <property type="entry name" value="TSP type-3 repeat"/>
    <property type="match status" value="1"/>
</dbReference>
<dbReference type="InterPro" id="IPR006664">
    <property type="entry name" value="OMP_bac"/>
</dbReference>
<dbReference type="InterPro" id="IPR006665">
    <property type="entry name" value="OmpA-like"/>
</dbReference>
<dbReference type="InterPro" id="IPR050330">
    <property type="entry name" value="Bact_OuterMem_StrucFunc"/>
</dbReference>
<name>A0A5R9PUZ0_CHRID</name>
<evidence type="ECO:0000313" key="10">
    <source>
        <dbReference type="EMBL" id="AZB19439.1"/>
    </source>
</evidence>
<keyword evidence="7" id="KW-0626">Porin</keyword>
<evidence type="ECO:0000256" key="9">
    <source>
        <dbReference type="ARBA" id="ARBA00023237"/>
    </source>
</evidence>
<keyword evidence="3" id="KW-1134">Transmembrane beta strand</keyword>
<sequence>MKNLKLGISALALTVASTVFAQTTNNPWLIGVGAHAENHVAARSSFSNTFSAKNLTKSMFNMNNFSITPPLSKLTVARNIGKGFVIDWQTSVGNVENKRFNMGKEFYLMTGLGLQVKAAGLLWNEESWFDPYLRVGANYLRHDYTALSFPRTSVDANGNPIETVQNGKDGNENGKANFFALSTGAGANFWVTKNFGLGVQGDYVSTPGDKSSVANHWQASASILFRFGNRDRDKDGILDKDDLCPDTPGLPEFQGCPDTDGDGVPDKDDQCPDVAGPVENNGCPWPDTDGDGVIDKDDACPTVAGPAENNGCPWPDTDGDGILDKDDACPTVPGLPEYNGCPKPEKVISEEATGALKGILFNFNKATIRPESNGKLDEAAKIIKQSSNGTFLVTGHTDAKGAAAYNLKLSRERAASVVAALESRGVNGNQLKSTGVGSRDAKVPAKATDAERMVDRKVVVEAVNGAAWDALKKSDLDVVVKKTVVKKGKAPAKRKAPAKKRK</sequence>
<keyword evidence="2" id="KW-0813">Transport</keyword>
<evidence type="ECO:0000256" key="3">
    <source>
        <dbReference type="ARBA" id="ARBA00022452"/>
    </source>
</evidence>
<accession>A0A5R9PUZ0</accession>
<keyword evidence="9" id="KW-0998">Cell outer membrane</keyword>
<dbReference type="SUPFAM" id="SSF103647">
    <property type="entry name" value="TSP type-3 repeat"/>
    <property type="match status" value="1"/>
</dbReference>
<dbReference type="PRINTS" id="PR01021">
    <property type="entry name" value="OMPADOMAIN"/>
</dbReference>
<dbReference type="KEGG" id="cio:CEQ15_20660"/>
<dbReference type="PANTHER" id="PTHR30329:SF21">
    <property type="entry name" value="LIPOPROTEIN YIAD-RELATED"/>
    <property type="match status" value="1"/>
</dbReference>
<dbReference type="SUPFAM" id="SSF56925">
    <property type="entry name" value="OMPA-like"/>
    <property type="match status" value="1"/>
</dbReference>
<dbReference type="InterPro" id="IPR011250">
    <property type="entry name" value="OMP/PagP_B-barrel"/>
</dbReference>
<evidence type="ECO:0000256" key="6">
    <source>
        <dbReference type="ARBA" id="ARBA00023065"/>
    </source>
</evidence>
<evidence type="ECO:0000313" key="11">
    <source>
        <dbReference type="Proteomes" id="UP000269015"/>
    </source>
</evidence>
<dbReference type="PROSITE" id="PS00018">
    <property type="entry name" value="EF_HAND_1"/>
    <property type="match status" value="1"/>
</dbReference>
<dbReference type="GO" id="GO:0006811">
    <property type="term" value="P:monoatomic ion transport"/>
    <property type="evidence" value="ECO:0007669"/>
    <property type="project" value="UniProtKB-KW"/>
</dbReference>
<dbReference type="GO" id="GO:0005509">
    <property type="term" value="F:calcium ion binding"/>
    <property type="evidence" value="ECO:0007669"/>
    <property type="project" value="InterPro"/>
</dbReference>
<dbReference type="EMBL" id="CP033930">
    <property type="protein sequence ID" value="AZB19439.1"/>
    <property type="molecule type" value="Genomic_DNA"/>
</dbReference>
<dbReference type="GO" id="GO:0009279">
    <property type="term" value="C:cell outer membrane"/>
    <property type="evidence" value="ECO:0007669"/>
    <property type="project" value="UniProtKB-SubCell"/>
</dbReference>
<dbReference type="GO" id="GO:0015288">
    <property type="term" value="F:porin activity"/>
    <property type="evidence" value="ECO:0007669"/>
    <property type="project" value="UniProtKB-KW"/>
</dbReference>
<dbReference type="PROSITE" id="PS51123">
    <property type="entry name" value="OMPA_2"/>
    <property type="match status" value="1"/>
</dbReference>
<dbReference type="GO" id="GO:0046930">
    <property type="term" value="C:pore complex"/>
    <property type="evidence" value="ECO:0007669"/>
    <property type="project" value="UniProtKB-KW"/>
</dbReference>
<dbReference type="OrthoDB" id="9805336at2"/>
<evidence type="ECO:0000256" key="5">
    <source>
        <dbReference type="ARBA" id="ARBA00022729"/>
    </source>
</evidence>
<dbReference type="InterPro" id="IPR036737">
    <property type="entry name" value="OmpA-like_sf"/>
</dbReference>
<dbReference type="CDD" id="cd07185">
    <property type="entry name" value="OmpA_C-like"/>
    <property type="match status" value="1"/>
</dbReference>
<protein>
    <submittedName>
        <fullName evidence="10">OmpA family protein</fullName>
    </submittedName>
</protein>
<evidence type="ECO:0000256" key="1">
    <source>
        <dbReference type="ARBA" id="ARBA00004571"/>
    </source>
</evidence>